<dbReference type="GO" id="GO:1900376">
    <property type="term" value="P:regulation of secondary metabolite biosynthetic process"/>
    <property type="evidence" value="ECO:0007669"/>
    <property type="project" value="TreeGrafter"/>
</dbReference>
<keyword evidence="6 11" id="KW-0862">Zinc</keyword>
<dbReference type="Gene3D" id="3.30.1490.190">
    <property type="match status" value="1"/>
</dbReference>
<dbReference type="GO" id="GO:0003700">
    <property type="term" value="F:DNA-binding transcription factor activity"/>
    <property type="evidence" value="ECO:0007669"/>
    <property type="project" value="InterPro"/>
</dbReference>
<dbReference type="InterPro" id="IPR043135">
    <property type="entry name" value="Fur_C"/>
</dbReference>
<protein>
    <submittedName>
        <fullName evidence="12">Fur family ferric uptake transcriptional regulator</fullName>
    </submittedName>
</protein>
<evidence type="ECO:0000256" key="11">
    <source>
        <dbReference type="PIRSR" id="PIRSR602481-1"/>
    </source>
</evidence>
<keyword evidence="5 11" id="KW-0479">Metal-binding</keyword>
<feature type="binding site" evidence="11">
    <location>
        <position position="139"/>
    </location>
    <ligand>
        <name>Zn(2+)</name>
        <dbReference type="ChEBI" id="CHEBI:29105"/>
    </ligand>
</feature>
<evidence type="ECO:0000256" key="1">
    <source>
        <dbReference type="ARBA" id="ARBA00004496"/>
    </source>
</evidence>
<evidence type="ECO:0000313" key="12">
    <source>
        <dbReference type="EMBL" id="ROO90967.1"/>
    </source>
</evidence>
<keyword evidence="7" id="KW-0408">Iron</keyword>
<proteinExistence type="inferred from homology"/>
<dbReference type="InterPro" id="IPR036388">
    <property type="entry name" value="WH-like_DNA-bd_sf"/>
</dbReference>
<evidence type="ECO:0000256" key="5">
    <source>
        <dbReference type="ARBA" id="ARBA00022723"/>
    </source>
</evidence>
<feature type="binding site" evidence="11">
    <location>
        <position position="96"/>
    </location>
    <ligand>
        <name>Zn(2+)</name>
        <dbReference type="ChEBI" id="CHEBI:29105"/>
    </ligand>
</feature>
<reference evidence="12 13" key="1">
    <citation type="submission" date="2018-11" db="EMBL/GenBank/DDBJ databases">
        <title>Sequencing the genomes of 1000 actinobacteria strains.</title>
        <authorList>
            <person name="Klenk H.-P."/>
        </authorList>
    </citation>
    <scope>NUCLEOTIDE SEQUENCE [LARGE SCALE GENOMIC DNA]</scope>
    <source>
        <strain evidence="12 13">DSM 44254</strain>
    </source>
</reference>
<comment type="cofactor">
    <cofactor evidence="11">
        <name>Zn(2+)</name>
        <dbReference type="ChEBI" id="CHEBI:29105"/>
    </cofactor>
    <text evidence="11">Binds 1 zinc ion per subunit.</text>
</comment>
<dbReference type="AlphaFoldDB" id="A0A3N1DBR6"/>
<gene>
    <name evidence="12" type="ORF">EDD29_8709</name>
</gene>
<evidence type="ECO:0000256" key="6">
    <source>
        <dbReference type="ARBA" id="ARBA00022833"/>
    </source>
</evidence>
<evidence type="ECO:0000256" key="3">
    <source>
        <dbReference type="ARBA" id="ARBA00022490"/>
    </source>
</evidence>
<dbReference type="SUPFAM" id="SSF46785">
    <property type="entry name" value="Winged helix' DNA-binding domain"/>
    <property type="match status" value="1"/>
</dbReference>
<dbReference type="PANTHER" id="PTHR33202:SF18">
    <property type="entry name" value="TRANSCRIPTIONAL REGULATOR FURA"/>
    <property type="match status" value="1"/>
</dbReference>
<organism evidence="12 13">
    <name type="scientific">Actinocorallia herbida</name>
    <dbReference type="NCBI Taxonomy" id="58109"/>
    <lineage>
        <taxon>Bacteria</taxon>
        <taxon>Bacillati</taxon>
        <taxon>Actinomycetota</taxon>
        <taxon>Actinomycetes</taxon>
        <taxon>Streptosporangiales</taxon>
        <taxon>Thermomonosporaceae</taxon>
        <taxon>Actinocorallia</taxon>
    </lineage>
</organism>
<dbReference type="InterPro" id="IPR002481">
    <property type="entry name" value="FUR"/>
</dbReference>
<dbReference type="Gene3D" id="1.10.10.10">
    <property type="entry name" value="Winged helix-like DNA-binding domain superfamily/Winged helix DNA-binding domain"/>
    <property type="match status" value="1"/>
</dbReference>
<dbReference type="GO" id="GO:0000976">
    <property type="term" value="F:transcription cis-regulatory region binding"/>
    <property type="evidence" value="ECO:0007669"/>
    <property type="project" value="TreeGrafter"/>
</dbReference>
<comment type="similarity">
    <text evidence="2">Belongs to the Fur family.</text>
</comment>
<keyword evidence="4" id="KW-0678">Repressor</keyword>
<sequence>MDVTAKADSAAQLRGAGLRVTSARVAILETLRFARHLTAEEVAGKVRERVGHVSSQAVYEALNALTDTGLLRRIEPAGSPARYESRVGDNHHHLVCRSCGAVADVDCAVGHAPCLEPANAAGFAVDEADVIYWGLCPACQAA</sequence>
<evidence type="ECO:0000313" key="13">
    <source>
        <dbReference type="Proteomes" id="UP000272400"/>
    </source>
</evidence>
<dbReference type="GO" id="GO:0008270">
    <property type="term" value="F:zinc ion binding"/>
    <property type="evidence" value="ECO:0007669"/>
    <property type="project" value="TreeGrafter"/>
</dbReference>
<dbReference type="Pfam" id="PF01475">
    <property type="entry name" value="FUR"/>
    <property type="match status" value="1"/>
</dbReference>
<dbReference type="EMBL" id="RJKE01000001">
    <property type="protein sequence ID" value="ROO90967.1"/>
    <property type="molecule type" value="Genomic_DNA"/>
</dbReference>
<name>A0A3N1DBR6_9ACTN</name>
<dbReference type="InterPro" id="IPR036390">
    <property type="entry name" value="WH_DNA-bd_sf"/>
</dbReference>
<accession>A0A3N1DBR6</accession>
<evidence type="ECO:0000256" key="4">
    <source>
        <dbReference type="ARBA" id="ARBA00022491"/>
    </source>
</evidence>
<evidence type="ECO:0000256" key="9">
    <source>
        <dbReference type="ARBA" id="ARBA00023125"/>
    </source>
</evidence>
<feature type="binding site" evidence="11">
    <location>
        <position position="99"/>
    </location>
    <ligand>
        <name>Zn(2+)</name>
        <dbReference type="ChEBI" id="CHEBI:29105"/>
    </ligand>
</feature>
<keyword evidence="3" id="KW-0963">Cytoplasm</keyword>
<comment type="subcellular location">
    <subcellularLocation>
        <location evidence="1">Cytoplasm</location>
    </subcellularLocation>
</comment>
<dbReference type="RefSeq" id="WP_123669847.1">
    <property type="nucleotide sequence ID" value="NZ_RJKE01000001.1"/>
</dbReference>
<evidence type="ECO:0000256" key="7">
    <source>
        <dbReference type="ARBA" id="ARBA00023004"/>
    </source>
</evidence>
<keyword evidence="8" id="KW-0805">Transcription regulation</keyword>
<dbReference type="CDD" id="cd07153">
    <property type="entry name" value="Fur_like"/>
    <property type="match status" value="1"/>
</dbReference>
<keyword evidence="13" id="KW-1185">Reference proteome</keyword>
<keyword evidence="10" id="KW-0804">Transcription</keyword>
<evidence type="ECO:0000256" key="2">
    <source>
        <dbReference type="ARBA" id="ARBA00007957"/>
    </source>
</evidence>
<dbReference type="GO" id="GO:0005737">
    <property type="term" value="C:cytoplasm"/>
    <property type="evidence" value="ECO:0007669"/>
    <property type="project" value="UniProtKB-SubCell"/>
</dbReference>
<feature type="binding site" evidence="11">
    <location>
        <position position="136"/>
    </location>
    <ligand>
        <name>Zn(2+)</name>
        <dbReference type="ChEBI" id="CHEBI:29105"/>
    </ligand>
</feature>
<dbReference type="GO" id="GO:0045892">
    <property type="term" value="P:negative regulation of DNA-templated transcription"/>
    <property type="evidence" value="ECO:0007669"/>
    <property type="project" value="TreeGrafter"/>
</dbReference>
<comment type="caution">
    <text evidence="12">The sequence shown here is derived from an EMBL/GenBank/DDBJ whole genome shotgun (WGS) entry which is preliminary data.</text>
</comment>
<dbReference type="PANTHER" id="PTHR33202">
    <property type="entry name" value="ZINC UPTAKE REGULATION PROTEIN"/>
    <property type="match status" value="1"/>
</dbReference>
<dbReference type="OrthoDB" id="5242893at2"/>
<evidence type="ECO:0000256" key="10">
    <source>
        <dbReference type="ARBA" id="ARBA00023163"/>
    </source>
</evidence>
<dbReference type="Proteomes" id="UP000272400">
    <property type="component" value="Unassembled WGS sequence"/>
</dbReference>
<evidence type="ECO:0000256" key="8">
    <source>
        <dbReference type="ARBA" id="ARBA00023015"/>
    </source>
</evidence>
<keyword evidence="9" id="KW-0238">DNA-binding</keyword>